<dbReference type="Proteomes" id="UP000001962">
    <property type="component" value="Chromosome"/>
</dbReference>
<evidence type="ECO:0000256" key="3">
    <source>
        <dbReference type="ARBA" id="ARBA00022801"/>
    </source>
</evidence>
<protein>
    <submittedName>
        <fullName evidence="7">Mov34/MPN/PAD-1 family protein</fullName>
    </submittedName>
</protein>
<dbReference type="GO" id="GO:0008235">
    <property type="term" value="F:metalloexopeptidase activity"/>
    <property type="evidence" value="ECO:0007669"/>
    <property type="project" value="TreeGrafter"/>
</dbReference>
<dbReference type="HOGENOM" id="CLU_116765_4_0_6"/>
<gene>
    <name evidence="7" type="ordered locus">Mlg_1159</name>
</gene>
<sequence length="142" mass="16211">MMAPLSPHALTLPARERDRLARLGLARWPEEACGLMLGCDGRVRRLVLCRNVAARRADRYLVHARDFLRWDRAAHRLGLDILGVWHTHPDGGARPSGTDREQAWRGWSYLIAAVDGRAITELRSWRLRGDHFIEETLCLKPA</sequence>
<dbReference type="eggNOG" id="COG1310">
    <property type="taxonomic scope" value="Bacteria"/>
</dbReference>
<evidence type="ECO:0000256" key="4">
    <source>
        <dbReference type="ARBA" id="ARBA00022833"/>
    </source>
</evidence>
<dbReference type="PANTHER" id="PTHR34858:SF1">
    <property type="entry name" value="CYSO-CYSTEINE PEPTIDASE"/>
    <property type="match status" value="1"/>
</dbReference>
<keyword evidence="4" id="KW-0862">Zinc</keyword>
<evidence type="ECO:0000259" key="6">
    <source>
        <dbReference type="SMART" id="SM00232"/>
    </source>
</evidence>
<dbReference type="SMART" id="SM00232">
    <property type="entry name" value="JAB_MPN"/>
    <property type="match status" value="1"/>
</dbReference>
<evidence type="ECO:0000313" key="7">
    <source>
        <dbReference type="EMBL" id="ABI56508.1"/>
    </source>
</evidence>
<dbReference type="InterPro" id="IPR000555">
    <property type="entry name" value="JAMM/MPN+_dom"/>
</dbReference>
<evidence type="ECO:0000256" key="2">
    <source>
        <dbReference type="ARBA" id="ARBA00022723"/>
    </source>
</evidence>
<dbReference type="GO" id="GO:0008270">
    <property type="term" value="F:zinc ion binding"/>
    <property type="evidence" value="ECO:0007669"/>
    <property type="project" value="TreeGrafter"/>
</dbReference>
<evidence type="ECO:0000256" key="5">
    <source>
        <dbReference type="ARBA" id="ARBA00023049"/>
    </source>
</evidence>
<dbReference type="GO" id="GO:0006508">
    <property type="term" value="P:proteolysis"/>
    <property type="evidence" value="ECO:0007669"/>
    <property type="project" value="UniProtKB-KW"/>
</dbReference>
<dbReference type="EMBL" id="CP000453">
    <property type="protein sequence ID" value="ABI56508.1"/>
    <property type="molecule type" value="Genomic_DNA"/>
</dbReference>
<dbReference type="SUPFAM" id="SSF102712">
    <property type="entry name" value="JAB1/MPN domain"/>
    <property type="match status" value="1"/>
</dbReference>
<proteinExistence type="predicted"/>
<dbReference type="PANTHER" id="PTHR34858">
    <property type="entry name" value="CYSO-CYSTEINE PEPTIDASE"/>
    <property type="match status" value="1"/>
</dbReference>
<keyword evidence="2" id="KW-0479">Metal-binding</keyword>
<evidence type="ECO:0000313" key="8">
    <source>
        <dbReference type="Proteomes" id="UP000001962"/>
    </source>
</evidence>
<accession>Q0A9H9</accession>
<dbReference type="Pfam" id="PF14464">
    <property type="entry name" value="Prok-JAB"/>
    <property type="match status" value="1"/>
</dbReference>
<dbReference type="AlphaFoldDB" id="Q0A9H9"/>
<feature type="domain" description="JAB1/MPN/MOV34 metalloenzyme" evidence="6">
    <location>
        <begin position="9"/>
        <end position="137"/>
    </location>
</feature>
<dbReference type="InterPro" id="IPR028090">
    <property type="entry name" value="JAB_dom_prok"/>
</dbReference>
<keyword evidence="3" id="KW-0378">Hydrolase</keyword>
<evidence type="ECO:0000256" key="1">
    <source>
        <dbReference type="ARBA" id="ARBA00022670"/>
    </source>
</evidence>
<dbReference type="InterPro" id="IPR051929">
    <property type="entry name" value="VirAsm_ModProt"/>
</dbReference>
<dbReference type="CDD" id="cd08070">
    <property type="entry name" value="MPN_like"/>
    <property type="match status" value="1"/>
</dbReference>
<organism evidence="7 8">
    <name type="scientific">Alkalilimnicola ehrlichii (strain ATCC BAA-1101 / DSM 17681 / MLHE-1)</name>
    <dbReference type="NCBI Taxonomy" id="187272"/>
    <lineage>
        <taxon>Bacteria</taxon>
        <taxon>Pseudomonadati</taxon>
        <taxon>Pseudomonadota</taxon>
        <taxon>Gammaproteobacteria</taxon>
        <taxon>Chromatiales</taxon>
        <taxon>Ectothiorhodospiraceae</taxon>
        <taxon>Alkalilimnicola</taxon>
    </lineage>
</organism>
<keyword evidence="5" id="KW-0482">Metalloprotease</keyword>
<reference evidence="8" key="1">
    <citation type="submission" date="2006-08" db="EMBL/GenBank/DDBJ databases">
        <title>Complete sequence of Alkalilimnicola ehrilichei MLHE-1.</title>
        <authorList>
            <person name="Copeland A."/>
            <person name="Lucas S."/>
            <person name="Lapidus A."/>
            <person name="Barry K."/>
            <person name="Detter J.C."/>
            <person name="Glavina del Rio T."/>
            <person name="Hammon N."/>
            <person name="Israni S."/>
            <person name="Dalin E."/>
            <person name="Tice H."/>
            <person name="Pitluck S."/>
            <person name="Sims D."/>
            <person name="Brettin T."/>
            <person name="Bruce D."/>
            <person name="Han C."/>
            <person name="Tapia R."/>
            <person name="Gilna P."/>
            <person name="Schmutz J."/>
            <person name="Larimer F."/>
            <person name="Land M."/>
            <person name="Hauser L."/>
            <person name="Kyrpides N."/>
            <person name="Mikhailova N."/>
            <person name="Oremland R.S."/>
            <person name="Hoeft S.E."/>
            <person name="Switzer-Blum J."/>
            <person name="Kulp T."/>
            <person name="King G."/>
            <person name="Tabita R."/>
            <person name="Witte B."/>
            <person name="Santini J.M."/>
            <person name="Basu P."/>
            <person name="Hollibaugh J.T."/>
            <person name="Xie G."/>
            <person name="Stolz J.F."/>
            <person name="Richardson P."/>
        </authorList>
    </citation>
    <scope>NUCLEOTIDE SEQUENCE [LARGE SCALE GENOMIC DNA]</scope>
    <source>
        <strain evidence="8">ATCC BAA-1101 / DSM 17681 / MLHE-1</strain>
    </source>
</reference>
<name>Q0A9H9_ALKEH</name>
<keyword evidence="8" id="KW-1185">Reference proteome</keyword>
<dbReference type="Gene3D" id="3.40.140.10">
    <property type="entry name" value="Cytidine Deaminase, domain 2"/>
    <property type="match status" value="1"/>
</dbReference>
<keyword evidence="1" id="KW-0645">Protease</keyword>
<dbReference type="KEGG" id="aeh:Mlg_1159"/>